<dbReference type="PANTHER" id="PTHR47354:SF8">
    <property type="entry name" value="1,2-PHENYLACETYL-COA EPOXIDASE, SUBUNIT E"/>
    <property type="match status" value="1"/>
</dbReference>
<dbReference type="InterPro" id="IPR001433">
    <property type="entry name" value="OxRdtase_FAD/NAD-bd"/>
</dbReference>
<evidence type="ECO:0000256" key="1">
    <source>
        <dbReference type="ARBA" id="ARBA00001974"/>
    </source>
</evidence>
<dbReference type="InterPro" id="IPR017927">
    <property type="entry name" value="FAD-bd_FR_type"/>
</dbReference>
<evidence type="ECO:0000256" key="6">
    <source>
        <dbReference type="ARBA" id="ARBA00023002"/>
    </source>
</evidence>
<dbReference type="SUPFAM" id="SSF54292">
    <property type="entry name" value="2Fe-2S ferredoxin-like"/>
    <property type="match status" value="1"/>
</dbReference>
<comment type="cofactor">
    <cofactor evidence="1">
        <name>FAD</name>
        <dbReference type="ChEBI" id="CHEBI:57692"/>
    </cofactor>
</comment>
<feature type="domain" description="2Fe-2S ferredoxin-type" evidence="9">
    <location>
        <begin position="267"/>
        <end position="356"/>
    </location>
</feature>
<feature type="domain" description="FAD-binding FR-type" evidence="10">
    <location>
        <begin position="5"/>
        <end position="111"/>
    </location>
</feature>
<dbReference type="Pfam" id="PF00970">
    <property type="entry name" value="FAD_binding_6"/>
    <property type="match status" value="1"/>
</dbReference>
<dbReference type="Proteomes" id="UP001500655">
    <property type="component" value="Unassembled WGS sequence"/>
</dbReference>
<keyword evidence="6" id="KW-0560">Oxidoreductase</keyword>
<evidence type="ECO:0000256" key="5">
    <source>
        <dbReference type="ARBA" id="ARBA00022827"/>
    </source>
</evidence>
<evidence type="ECO:0000313" key="11">
    <source>
        <dbReference type="EMBL" id="GAA1736685.1"/>
    </source>
</evidence>
<dbReference type="InterPro" id="IPR050415">
    <property type="entry name" value="MRET"/>
</dbReference>
<keyword evidence="8" id="KW-0411">Iron-sulfur</keyword>
<dbReference type="InterPro" id="IPR039261">
    <property type="entry name" value="FNR_nucleotide-bd"/>
</dbReference>
<dbReference type="Pfam" id="PF00175">
    <property type="entry name" value="NAD_binding_1"/>
    <property type="match status" value="1"/>
</dbReference>
<reference evidence="12" key="1">
    <citation type="journal article" date="2019" name="Int. J. Syst. Evol. Microbiol.">
        <title>The Global Catalogue of Microorganisms (GCM) 10K type strain sequencing project: providing services to taxonomists for standard genome sequencing and annotation.</title>
        <authorList>
            <consortium name="The Broad Institute Genomics Platform"/>
            <consortium name="The Broad Institute Genome Sequencing Center for Infectious Disease"/>
            <person name="Wu L."/>
            <person name="Ma J."/>
        </authorList>
    </citation>
    <scope>NUCLEOTIDE SEQUENCE [LARGE SCALE GENOMIC DNA]</scope>
    <source>
        <strain evidence="12">JCM 13249</strain>
    </source>
</reference>
<protein>
    <submittedName>
        <fullName evidence="11">Phenylacetate-CoA oxygenase/reductase subunit PaaK</fullName>
    </submittedName>
</protein>
<dbReference type="SUPFAM" id="SSF63380">
    <property type="entry name" value="Riboflavin synthase domain-like"/>
    <property type="match status" value="1"/>
</dbReference>
<evidence type="ECO:0000256" key="4">
    <source>
        <dbReference type="ARBA" id="ARBA00022723"/>
    </source>
</evidence>
<dbReference type="Gene3D" id="3.40.50.80">
    <property type="entry name" value="Nucleotide-binding domain of ferredoxin-NADP reductase (FNR) module"/>
    <property type="match status" value="1"/>
</dbReference>
<dbReference type="InterPro" id="IPR006058">
    <property type="entry name" value="2Fe2S_fd_BS"/>
</dbReference>
<keyword evidence="2" id="KW-0285">Flavoprotein</keyword>
<sequence>MSSRTDFHPLAVAAVTALTDDAVVVTLRVPAAQRGFYAFAAGQHVTVRASVGGREERRSYSLCSTPAELADGTLRIGVKLLPGGVVSGHIAGLRPGDPLDLSAPAGRFTADVDPRRARHYGAIVAGSGIPPVLSIVADALRAEPLSRASVVFGNRAAATVMFADELADLKDRWPARLQVVHVLSRERGAGDLFNGRLDADRIRALLDARPLNLSTADEWFLCGPYGMVLDARGVLAERGVPDDAIHAELFHVDEAPAGPEALPSGGTSLTLLLDGRESTVRMRPGERVLDAALRVRGELPYSCRGGVCATCRARVTDGEVSMARDYALRPAEVAAGYVLTCQSTPLTDHLTVDYDA</sequence>
<dbReference type="PANTHER" id="PTHR47354">
    <property type="entry name" value="NADH OXIDOREDUCTASE HCR"/>
    <property type="match status" value="1"/>
</dbReference>
<dbReference type="InterPro" id="IPR012675">
    <property type="entry name" value="Beta-grasp_dom_sf"/>
</dbReference>
<keyword evidence="7" id="KW-0408">Iron</keyword>
<dbReference type="InterPro" id="IPR036010">
    <property type="entry name" value="2Fe-2S_ferredoxin-like_sf"/>
</dbReference>
<evidence type="ECO:0000259" key="9">
    <source>
        <dbReference type="PROSITE" id="PS51085"/>
    </source>
</evidence>
<dbReference type="InterPro" id="IPR008333">
    <property type="entry name" value="Cbr1-like_FAD-bd_dom"/>
</dbReference>
<dbReference type="CDD" id="cd06214">
    <property type="entry name" value="PA_degradation_oxidoreductase_like"/>
    <property type="match status" value="1"/>
</dbReference>
<dbReference type="PROSITE" id="PS51384">
    <property type="entry name" value="FAD_FR"/>
    <property type="match status" value="1"/>
</dbReference>
<keyword evidence="5" id="KW-0274">FAD</keyword>
<dbReference type="Pfam" id="PF00111">
    <property type="entry name" value="Fer2"/>
    <property type="match status" value="1"/>
</dbReference>
<dbReference type="RefSeq" id="WP_344076058.1">
    <property type="nucleotide sequence ID" value="NZ_BAAALS010000001.1"/>
</dbReference>
<comment type="caution">
    <text evidence="11">The sequence shown here is derived from an EMBL/GenBank/DDBJ whole genome shotgun (WGS) entry which is preliminary data.</text>
</comment>
<dbReference type="InterPro" id="IPR001041">
    <property type="entry name" value="2Fe-2S_ferredoxin-type"/>
</dbReference>
<dbReference type="PROSITE" id="PS00197">
    <property type="entry name" value="2FE2S_FER_1"/>
    <property type="match status" value="1"/>
</dbReference>
<accession>A0ABP4VW22</accession>
<dbReference type="EMBL" id="BAAALS010000001">
    <property type="protein sequence ID" value="GAA1736685.1"/>
    <property type="molecule type" value="Genomic_DNA"/>
</dbReference>
<dbReference type="InterPro" id="IPR017938">
    <property type="entry name" value="Riboflavin_synthase-like_b-brl"/>
</dbReference>
<evidence type="ECO:0000259" key="10">
    <source>
        <dbReference type="PROSITE" id="PS51384"/>
    </source>
</evidence>
<evidence type="ECO:0000256" key="8">
    <source>
        <dbReference type="ARBA" id="ARBA00023014"/>
    </source>
</evidence>
<evidence type="ECO:0000256" key="7">
    <source>
        <dbReference type="ARBA" id="ARBA00023004"/>
    </source>
</evidence>
<keyword evidence="3" id="KW-0001">2Fe-2S</keyword>
<evidence type="ECO:0000256" key="3">
    <source>
        <dbReference type="ARBA" id="ARBA00022714"/>
    </source>
</evidence>
<evidence type="ECO:0000313" key="12">
    <source>
        <dbReference type="Proteomes" id="UP001500655"/>
    </source>
</evidence>
<dbReference type="SUPFAM" id="SSF52343">
    <property type="entry name" value="Ferredoxin reductase-like, C-terminal NADP-linked domain"/>
    <property type="match status" value="1"/>
</dbReference>
<dbReference type="PROSITE" id="PS51085">
    <property type="entry name" value="2FE2S_FER_2"/>
    <property type="match status" value="1"/>
</dbReference>
<dbReference type="CDD" id="cd00207">
    <property type="entry name" value="fer2"/>
    <property type="match status" value="1"/>
</dbReference>
<dbReference type="Gene3D" id="3.10.20.30">
    <property type="match status" value="1"/>
</dbReference>
<keyword evidence="12" id="KW-1185">Reference proteome</keyword>
<name>A0ABP4VW22_9ACTN</name>
<dbReference type="Gene3D" id="2.40.30.10">
    <property type="entry name" value="Translation factors"/>
    <property type="match status" value="1"/>
</dbReference>
<keyword evidence="4" id="KW-0479">Metal-binding</keyword>
<gene>
    <name evidence="11" type="primary">paaK</name>
    <name evidence="11" type="ORF">GCM10009681_04060</name>
</gene>
<proteinExistence type="predicted"/>
<evidence type="ECO:0000256" key="2">
    <source>
        <dbReference type="ARBA" id="ARBA00022630"/>
    </source>
</evidence>
<organism evidence="11 12">
    <name type="scientific">Luedemannella helvata</name>
    <dbReference type="NCBI Taxonomy" id="349315"/>
    <lineage>
        <taxon>Bacteria</taxon>
        <taxon>Bacillati</taxon>
        <taxon>Actinomycetota</taxon>
        <taxon>Actinomycetes</taxon>
        <taxon>Micromonosporales</taxon>
        <taxon>Micromonosporaceae</taxon>
        <taxon>Luedemannella</taxon>
    </lineage>
</organism>